<dbReference type="RefSeq" id="XP_033422091.1">
    <property type="nucleotide sequence ID" value="XM_033574073.1"/>
</dbReference>
<dbReference type="GO" id="GO:0004312">
    <property type="term" value="F:fatty acid synthase activity"/>
    <property type="evidence" value="ECO:0007669"/>
    <property type="project" value="TreeGrafter"/>
</dbReference>
<dbReference type="PANTHER" id="PTHR43775:SF37">
    <property type="entry name" value="SI:DKEY-61P9.11"/>
    <property type="match status" value="1"/>
</dbReference>
<comment type="caution">
    <text evidence="4">The sequence shown here is derived from an EMBL/GenBank/DDBJ whole genome shotgun (WGS) entry which is preliminary data.</text>
</comment>
<dbReference type="SUPFAM" id="SSF51735">
    <property type="entry name" value="NAD(P)-binding Rossmann-fold domains"/>
    <property type="match status" value="1"/>
</dbReference>
<feature type="domain" description="Ketoreductase (KR)" evidence="3">
    <location>
        <begin position="73"/>
        <end position="120"/>
    </location>
</feature>
<evidence type="ECO:0000259" key="3">
    <source>
        <dbReference type="Pfam" id="PF08659"/>
    </source>
</evidence>
<dbReference type="Pfam" id="PF08659">
    <property type="entry name" value="KR"/>
    <property type="match status" value="1"/>
</dbReference>
<evidence type="ECO:0000256" key="1">
    <source>
        <dbReference type="ARBA" id="ARBA00022450"/>
    </source>
</evidence>
<sequence>MGLDFFQRSTTFSSLDLDVVLVANPDMDHILMECLDKHYHNGDNSPIPSTMTSDIPCLDRALLCFSKGTHVDAQYLVTGGWGGLGRSILNWMVSRGDLTVLSRSGACNPEVQCLFDDLSATKPIRGIIHMAVAYEDLSFDKLPIGRWHAGLAAKVIAANTFQELLRPLLTPPGITCIDSIVWLHRRPRAPSKNTTSSNLMAGNNVLDISEHEVLRVLELAFLNNETALPLQGKEPWLGAAEDPLSAATLVTCMDPRSLTAHKQEGALTGGARRNIPRWYTDSRVFLVMRAFVDAERHRQRANDAQSTQRNLIPTYNQFLI</sequence>
<keyword evidence="1" id="KW-0596">Phosphopantetheine</keyword>
<keyword evidence="2" id="KW-0597">Phosphoprotein</keyword>
<reference evidence="4 5" key="1">
    <citation type="submission" date="2019-08" db="EMBL/GenBank/DDBJ databases">
        <title>The genome sequence of a newly discovered highly antifungal drug resistant Aspergillus species, Aspergillus tanneri NIH 1004.</title>
        <authorList>
            <person name="Mounaud S."/>
            <person name="Singh I."/>
            <person name="Joardar V."/>
            <person name="Pakala S."/>
            <person name="Pakala S."/>
            <person name="Venepally P."/>
            <person name="Chung J.K."/>
            <person name="Losada L."/>
            <person name="Nierman W.C."/>
        </authorList>
    </citation>
    <scope>NUCLEOTIDE SEQUENCE [LARGE SCALE GENOMIC DNA]</scope>
    <source>
        <strain evidence="4 5">NIH1004</strain>
    </source>
</reference>
<dbReference type="AlphaFoldDB" id="A0A5M9MDZ1"/>
<organism evidence="4 5">
    <name type="scientific">Aspergillus tanneri</name>
    <dbReference type="NCBI Taxonomy" id="1220188"/>
    <lineage>
        <taxon>Eukaryota</taxon>
        <taxon>Fungi</taxon>
        <taxon>Dikarya</taxon>
        <taxon>Ascomycota</taxon>
        <taxon>Pezizomycotina</taxon>
        <taxon>Eurotiomycetes</taxon>
        <taxon>Eurotiomycetidae</taxon>
        <taxon>Eurotiales</taxon>
        <taxon>Aspergillaceae</taxon>
        <taxon>Aspergillus</taxon>
        <taxon>Aspergillus subgen. Circumdati</taxon>
    </lineage>
</organism>
<dbReference type="GO" id="GO:0016874">
    <property type="term" value="F:ligase activity"/>
    <property type="evidence" value="ECO:0007669"/>
    <property type="project" value="UniProtKB-KW"/>
</dbReference>
<proteinExistence type="predicted"/>
<gene>
    <name evidence="4" type="ORF">ATNIH1004_009481</name>
</gene>
<name>A0A5M9MDZ1_9EURO</name>
<evidence type="ECO:0000256" key="2">
    <source>
        <dbReference type="ARBA" id="ARBA00022553"/>
    </source>
</evidence>
<dbReference type="InterPro" id="IPR013968">
    <property type="entry name" value="PKS_KR"/>
</dbReference>
<dbReference type="Gene3D" id="3.40.50.720">
    <property type="entry name" value="NAD(P)-binding Rossmann-like Domain"/>
    <property type="match status" value="1"/>
</dbReference>
<dbReference type="Proteomes" id="UP000324241">
    <property type="component" value="Unassembled WGS sequence"/>
</dbReference>
<dbReference type="VEuPathDB" id="FungiDB:EYZ11_011603"/>
<dbReference type="InterPro" id="IPR036291">
    <property type="entry name" value="NAD(P)-bd_dom_sf"/>
</dbReference>
<dbReference type="GO" id="GO:0006633">
    <property type="term" value="P:fatty acid biosynthetic process"/>
    <property type="evidence" value="ECO:0007669"/>
    <property type="project" value="TreeGrafter"/>
</dbReference>
<dbReference type="GO" id="GO:0044550">
    <property type="term" value="P:secondary metabolite biosynthetic process"/>
    <property type="evidence" value="ECO:0007669"/>
    <property type="project" value="TreeGrafter"/>
</dbReference>
<dbReference type="GeneID" id="54332183"/>
<protein>
    <recommendedName>
        <fullName evidence="3">Ketoreductase (KR) domain-containing protein</fullName>
    </recommendedName>
</protein>
<dbReference type="InterPro" id="IPR050091">
    <property type="entry name" value="PKS_NRPS_Biosynth_Enz"/>
</dbReference>
<accession>A0A5M9MDZ1</accession>
<dbReference type="PANTHER" id="PTHR43775">
    <property type="entry name" value="FATTY ACID SYNTHASE"/>
    <property type="match status" value="1"/>
</dbReference>
<evidence type="ECO:0000313" key="5">
    <source>
        <dbReference type="Proteomes" id="UP000324241"/>
    </source>
</evidence>
<evidence type="ECO:0000313" key="4">
    <source>
        <dbReference type="EMBL" id="KAA8642729.1"/>
    </source>
</evidence>
<dbReference type="EMBL" id="QUQM01000005">
    <property type="protein sequence ID" value="KAA8642729.1"/>
    <property type="molecule type" value="Genomic_DNA"/>
</dbReference>
<dbReference type="OrthoDB" id="329835at2759"/>